<accession>A0A5J4VI26</accession>
<gene>
    <name evidence="1" type="ORF">EZS28_022550</name>
</gene>
<reference evidence="1 2" key="1">
    <citation type="submission" date="2019-03" db="EMBL/GenBank/DDBJ databases">
        <title>Single cell metagenomics reveals metabolic interactions within the superorganism composed of flagellate Streblomastix strix and complex community of Bacteroidetes bacteria on its surface.</title>
        <authorList>
            <person name="Treitli S.C."/>
            <person name="Kolisko M."/>
            <person name="Husnik F."/>
            <person name="Keeling P."/>
            <person name="Hampl V."/>
        </authorList>
    </citation>
    <scope>NUCLEOTIDE SEQUENCE [LARGE SCALE GENOMIC DNA]</scope>
    <source>
        <strain evidence="1">ST1C</strain>
    </source>
</reference>
<comment type="caution">
    <text evidence="1">The sequence shown here is derived from an EMBL/GenBank/DDBJ whole genome shotgun (WGS) entry which is preliminary data.</text>
</comment>
<proteinExistence type="predicted"/>
<organism evidence="1 2">
    <name type="scientific">Streblomastix strix</name>
    <dbReference type="NCBI Taxonomy" id="222440"/>
    <lineage>
        <taxon>Eukaryota</taxon>
        <taxon>Metamonada</taxon>
        <taxon>Preaxostyla</taxon>
        <taxon>Oxymonadida</taxon>
        <taxon>Streblomastigidae</taxon>
        <taxon>Streblomastix</taxon>
    </lineage>
</organism>
<dbReference type="EMBL" id="SNRW01007058">
    <property type="protein sequence ID" value="KAA6381923.1"/>
    <property type="molecule type" value="Genomic_DNA"/>
</dbReference>
<dbReference type="Proteomes" id="UP000324800">
    <property type="component" value="Unassembled WGS sequence"/>
</dbReference>
<sequence>MYDQNWCNNRNIVPDQVTPANDATPFSEGSATAGIRTEQSRNDHVHHPNVTITLPQRDILVGNVGSASTYARSDNQHPINIETNVSIMPIVNGVDDYGSSVFYARNVHVHLQQLANDGNVIATKFIQTGGLATETLYANSDTKAIYDNDIQETDQQILLEDGSTTTLASSQKEFYIMGTTY</sequence>
<protein>
    <submittedName>
        <fullName evidence="1">Uncharacterized protein</fullName>
    </submittedName>
</protein>
<name>A0A5J4VI26_9EUKA</name>
<dbReference type="AlphaFoldDB" id="A0A5J4VI26"/>
<evidence type="ECO:0000313" key="2">
    <source>
        <dbReference type="Proteomes" id="UP000324800"/>
    </source>
</evidence>
<evidence type="ECO:0000313" key="1">
    <source>
        <dbReference type="EMBL" id="KAA6381923.1"/>
    </source>
</evidence>